<organism evidence="2 3">
    <name type="scientific">Kibdelosporangium philippinense</name>
    <dbReference type="NCBI Taxonomy" id="211113"/>
    <lineage>
        <taxon>Bacteria</taxon>
        <taxon>Bacillati</taxon>
        <taxon>Actinomycetota</taxon>
        <taxon>Actinomycetes</taxon>
        <taxon>Pseudonocardiales</taxon>
        <taxon>Pseudonocardiaceae</taxon>
        <taxon>Kibdelosporangium</taxon>
    </lineage>
</organism>
<keyword evidence="3" id="KW-1185">Reference proteome</keyword>
<comment type="caution">
    <text evidence="2">The sequence shown here is derived from an EMBL/GenBank/DDBJ whole genome shotgun (WGS) entry which is preliminary data.</text>
</comment>
<dbReference type="Proteomes" id="UP001521150">
    <property type="component" value="Unassembled WGS sequence"/>
</dbReference>
<dbReference type="Gene3D" id="3.40.50.300">
    <property type="entry name" value="P-loop containing nucleotide triphosphate hydrolases"/>
    <property type="match status" value="1"/>
</dbReference>
<sequence length="839" mass="90555">MVADHPRDEELLLELLRCEEAIVGPSAAVARYEGYRRSLREELGTEPGLRLRSLHQRLLQGQAPAVRFGVLHDPNPLLGREDDVTAVSKLLGASRVTSIVGIGGLGKTRLAHVVSRHAEQRVVYFVSLAGITSGVLAEVQSIVDNVDVVQALGSSRALLVLDNCEHVLDEVADLVHRLMTQTEDVRVLTTSRAPLGLSAEAVYPLPELDLPTAVELFTQRALAARHDVTLPSAVVEELCHKLDGLPLALELAAARVRVMSVEEIASRLADRFTLLRGGARDLPHRHHTLSAVVEWSWQLLDPAGQAALPVLSVFPGGFTAEAAAHLLGSDDVLEHLVAHSLLKVREDKAGTRFVMLETVREFGALRRDPAVTTSFLAWAKDFGITYFEAPFLSGSVAAVETIRAEQDNLMHAMRLGVALGDAPTVTATTAALAALWVAESSYQRVAALTNETAWMLSHYQPEPELVDALLAASALCIYGSFATVGARAGRSLYNLRRLPVGDPGDSVVRASAKVLASAPEYWGDEYSSLEKLCADPHPFVAGFANVLFNYRYGSVKDPGRAIASAKRAVEAFSPVDHPWLHTAARSYLGSTYFHCDQLAQAKEYMLATLPFHEQMGATWQVAQIRWAMVAISLGLGDIDEAEHGLALTALNGVDDFAGELLPGPGLRAEVALARGDIDTGLRRWRHAIDQLGTQRGEGFLATTPGLEVWVLECRAAAVVAHAQHGRLDLVADVAAGLPDTLAGLLTERSTSSAASVQDIQVIGALLVALAYVNPERAPRMIALAERCHYLRGYRPTMASDRVRSLAERVDKATYGVPVTEYAALADDELRSAASLIPTR</sequence>
<dbReference type="Pfam" id="PF03704">
    <property type="entry name" value="BTAD"/>
    <property type="match status" value="1"/>
</dbReference>
<dbReference type="SUPFAM" id="SSF52540">
    <property type="entry name" value="P-loop containing nucleoside triphosphate hydrolases"/>
    <property type="match status" value="1"/>
</dbReference>
<protein>
    <submittedName>
        <fullName evidence="2">AfsR/SARP family transcriptional regulator</fullName>
    </submittedName>
</protein>
<name>A0ABS8Z4V6_9PSEU</name>
<dbReference type="InterPro" id="IPR027417">
    <property type="entry name" value="P-loop_NTPase"/>
</dbReference>
<accession>A0ABS8Z4V6</accession>
<evidence type="ECO:0000313" key="2">
    <source>
        <dbReference type="EMBL" id="MCE7002959.1"/>
    </source>
</evidence>
<reference evidence="2 3" key="1">
    <citation type="submission" date="2021-12" db="EMBL/GenBank/DDBJ databases">
        <title>Genome sequence of Kibdelosporangium philippinense ATCC 49844.</title>
        <authorList>
            <person name="Fedorov E.A."/>
            <person name="Omeragic M."/>
            <person name="Shalygina K.F."/>
            <person name="Maclea K.S."/>
        </authorList>
    </citation>
    <scope>NUCLEOTIDE SEQUENCE [LARGE SCALE GENOMIC DNA]</scope>
    <source>
        <strain evidence="2 3">ATCC 49844</strain>
    </source>
</reference>
<gene>
    <name evidence="2" type="ORF">LWC34_08970</name>
</gene>
<evidence type="ECO:0000259" key="1">
    <source>
        <dbReference type="Pfam" id="PF03704"/>
    </source>
</evidence>
<dbReference type="InterPro" id="IPR011990">
    <property type="entry name" value="TPR-like_helical_dom_sf"/>
</dbReference>
<dbReference type="EMBL" id="JAJVCN010000001">
    <property type="protein sequence ID" value="MCE7002959.1"/>
    <property type="molecule type" value="Genomic_DNA"/>
</dbReference>
<proteinExistence type="predicted"/>
<dbReference type="Gene3D" id="1.25.40.10">
    <property type="entry name" value="Tetratricopeptide repeat domain"/>
    <property type="match status" value="1"/>
</dbReference>
<dbReference type="RefSeq" id="WP_233724533.1">
    <property type="nucleotide sequence ID" value="NZ_JAJVCN010000001.1"/>
</dbReference>
<dbReference type="SUPFAM" id="SSF48452">
    <property type="entry name" value="TPR-like"/>
    <property type="match status" value="1"/>
</dbReference>
<dbReference type="PANTHER" id="PTHR47691:SF3">
    <property type="entry name" value="HTH-TYPE TRANSCRIPTIONAL REGULATOR RV0890C-RELATED"/>
    <property type="match status" value="1"/>
</dbReference>
<dbReference type="PANTHER" id="PTHR47691">
    <property type="entry name" value="REGULATOR-RELATED"/>
    <property type="match status" value="1"/>
</dbReference>
<feature type="domain" description="Bacterial transcriptional activator" evidence="1">
    <location>
        <begin position="1"/>
        <end position="59"/>
    </location>
</feature>
<dbReference type="InterPro" id="IPR005158">
    <property type="entry name" value="BTAD"/>
</dbReference>
<evidence type="ECO:0000313" key="3">
    <source>
        <dbReference type="Proteomes" id="UP001521150"/>
    </source>
</evidence>